<keyword evidence="1" id="KW-1133">Transmembrane helix</keyword>
<feature type="transmembrane region" description="Helical" evidence="1">
    <location>
        <begin position="246"/>
        <end position="263"/>
    </location>
</feature>
<dbReference type="RefSeq" id="WP_170150560.1">
    <property type="nucleotide sequence ID" value="NZ_CANNEC010000011.1"/>
</dbReference>
<evidence type="ECO:0000259" key="2">
    <source>
        <dbReference type="Pfam" id="PF02517"/>
    </source>
</evidence>
<proteinExistence type="predicted"/>
<feature type="transmembrane region" description="Helical" evidence="1">
    <location>
        <begin position="169"/>
        <end position="200"/>
    </location>
</feature>
<dbReference type="GO" id="GO:0080120">
    <property type="term" value="P:CAAX-box protein maturation"/>
    <property type="evidence" value="ECO:0007669"/>
    <property type="project" value="UniProtKB-ARBA"/>
</dbReference>
<feature type="transmembrane region" description="Helical" evidence="1">
    <location>
        <begin position="23"/>
        <end position="45"/>
    </location>
</feature>
<dbReference type="AlphaFoldDB" id="A0A419X7S6"/>
<evidence type="ECO:0000313" key="3">
    <source>
        <dbReference type="EMBL" id="RKE03620.1"/>
    </source>
</evidence>
<reference evidence="3 4" key="1">
    <citation type="submission" date="2018-09" db="EMBL/GenBank/DDBJ databases">
        <title>Genomic Encyclopedia of Archaeal and Bacterial Type Strains, Phase II (KMG-II): from individual species to whole genera.</title>
        <authorList>
            <person name="Goeker M."/>
        </authorList>
    </citation>
    <scope>NUCLEOTIDE SEQUENCE [LARGE SCALE GENOMIC DNA]</scope>
    <source>
        <strain evidence="3 4">DSM 21950</strain>
    </source>
</reference>
<keyword evidence="1" id="KW-0472">Membrane</keyword>
<name>A0A419X7S6_9BACT</name>
<accession>A0A419X7S6</accession>
<feature type="transmembrane region" description="Helical" evidence="1">
    <location>
        <begin position="86"/>
        <end position="114"/>
    </location>
</feature>
<dbReference type="InterPro" id="IPR052710">
    <property type="entry name" value="CAAX_protease"/>
</dbReference>
<sequence length="281" mass="31980">MNTQQQEAVKTEKMAYPSIKQSWGIIGILLLVMIGYSIPVGLIQYALGDVLQGPMSFVNYAVPLGIMIFIAISFKKKNHKNESAIAFNPFPLVILPMVVIVTLCMLVINIEITSWVPAPEWLMDLFKNMMQDNIWGFVTVAVAAPILEELLMRGIVLDGLLKNYNPWKAIVWSAVFFGIMHFNPWQFVVAFLIGIVMGYLYWKTKSLLLCMIIHAVNNGTAFFLSKSNPDAITWKEMLGLGTVERIGLFFAAILIVWLAYRYFENYFKKSDEPIEESKYNK</sequence>
<dbReference type="Pfam" id="PF02517">
    <property type="entry name" value="Rce1-like"/>
    <property type="match status" value="1"/>
</dbReference>
<feature type="domain" description="CAAX prenyl protease 2/Lysostaphin resistance protein A-like" evidence="2">
    <location>
        <begin position="133"/>
        <end position="219"/>
    </location>
</feature>
<feature type="transmembrane region" description="Helical" evidence="1">
    <location>
        <begin position="57"/>
        <end position="74"/>
    </location>
</feature>
<dbReference type="EMBL" id="RAPQ01000008">
    <property type="protein sequence ID" value="RKE03620.1"/>
    <property type="molecule type" value="Genomic_DNA"/>
</dbReference>
<dbReference type="PANTHER" id="PTHR36435">
    <property type="entry name" value="SLR1288 PROTEIN"/>
    <property type="match status" value="1"/>
</dbReference>
<protein>
    <recommendedName>
        <fullName evidence="2">CAAX prenyl protease 2/Lysostaphin resistance protein A-like domain-containing protein</fullName>
    </recommendedName>
</protein>
<comment type="caution">
    <text evidence="3">The sequence shown here is derived from an EMBL/GenBank/DDBJ whole genome shotgun (WGS) entry which is preliminary data.</text>
</comment>
<evidence type="ECO:0000313" key="4">
    <source>
        <dbReference type="Proteomes" id="UP000284531"/>
    </source>
</evidence>
<evidence type="ECO:0000256" key="1">
    <source>
        <dbReference type="SAM" id="Phobius"/>
    </source>
</evidence>
<dbReference type="Proteomes" id="UP000284531">
    <property type="component" value="Unassembled WGS sequence"/>
</dbReference>
<keyword evidence="1" id="KW-0812">Transmembrane</keyword>
<feature type="transmembrane region" description="Helical" evidence="1">
    <location>
        <begin position="134"/>
        <end position="157"/>
    </location>
</feature>
<dbReference type="InterPro" id="IPR003675">
    <property type="entry name" value="Rce1/LyrA-like_dom"/>
</dbReference>
<dbReference type="GO" id="GO:0004175">
    <property type="term" value="F:endopeptidase activity"/>
    <property type="evidence" value="ECO:0007669"/>
    <property type="project" value="UniProtKB-ARBA"/>
</dbReference>
<organism evidence="3 4">
    <name type="scientific">Marinifilum flexuosum</name>
    <dbReference type="NCBI Taxonomy" id="1117708"/>
    <lineage>
        <taxon>Bacteria</taxon>
        <taxon>Pseudomonadati</taxon>
        <taxon>Bacteroidota</taxon>
        <taxon>Bacteroidia</taxon>
        <taxon>Marinilabiliales</taxon>
        <taxon>Marinifilaceae</taxon>
    </lineage>
</organism>
<dbReference type="PANTHER" id="PTHR36435:SF1">
    <property type="entry name" value="CAAX AMINO TERMINAL PROTEASE FAMILY PROTEIN"/>
    <property type="match status" value="1"/>
</dbReference>
<keyword evidence="4" id="KW-1185">Reference proteome</keyword>
<gene>
    <name evidence="3" type="ORF">BXY64_0627</name>
</gene>